<dbReference type="InterPro" id="IPR050962">
    <property type="entry name" value="Phosphate-bind_PstS"/>
</dbReference>
<proteinExistence type="inferred from homology"/>
<dbReference type="SUPFAM" id="SSF53850">
    <property type="entry name" value="Periplasmic binding protein-like II"/>
    <property type="match status" value="1"/>
</dbReference>
<comment type="similarity">
    <text evidence="1 4">Belongs to the PstS family.</text>
</comment>
<evidence type="ECO:0000256" key="1">
    <source>
        <dbReference type="ARBA" id="ARBA00008725"/>
    </source>
</evidence>
<dbReference type="PANTHER" id="PTHR42996:SF1">
    <property type="entry name" value="PHOSPHATE-BINDING PROTEIN PSTS"/>
    <property type="match status" value="1"/>
</dbReference>
<reference evidence="7" key="1">
    <citation type="submission" date="2023-12" db="EMBL/GenBank/DDBJ databases">
        <title>Novel isolates from deep terrestrial aquifers shed light on the physiology and ecology of the class Limnochordia.</title>
        <authorList>
            <person name="Karnachuk O.V."/>
            <person name="Lukina A.P."/>
            <person name="Avakyan M.R."/>
            <person name="Kadnikov V."/>
            <person name="Begmatov S."/>
            <person name="Beletsky A.V."/>
            <person name="Mardanov A.V."/>
            <person name="Ravin N.V."/>
        </authorList>
    </citation>
    <scope>NUCLEOTIDE SEQUENCE [LARGE SCALE GENOMIC DNA]</scope>
    <source>
        <strain evidence="7">LN</strain>
    </source>
</reference>
<dbReference type="InterPro" id="IPR024370">
    <property type="entry name" value="PBP_domain"/>
</dbReference>
<evidence type="ECO:0000313" key="6">
    <source>
        <dbReference type="EMBL" id="WRP15509.1"/>
    </source>
</evidence>
<dbReference type="PIRSF" id="PIRSF002756">
    <property type="entry name" value="PstS"/>
    <property type="match status" value="1"/>
</dbReference>
<keyword evidence="2 4" id="KW-0813">Transport</keyword>
<sequence length="382" mass="41213">MSRRVGTARPRPPHLATTLVVAMALLLGGAFDGPHRMVAARAAEALTGAGATLPYPLYSRYFDVYHRLTGVRVNYQSIGSGGGQRQLRERTVNFGASDAFLADDQMAQYPGPVLHIPTALGAVVVSYHLPGVEGPLRFTGDLLADIYLGEVARWNDPRIQRLNPGVALPPLPVVVVHRADGSGTTFVWTDYLAKVSPRWRQRVGVGTSVAWPTGLGGKGNEGVAGLVRQIPGAIGYVEMVYALSERMSFGMVQNRAGRWMLPTLESVSAAAVVPMPPDTRVSLTDTEAPDGYPIAGLTWLLVYQDLSLSTPSVGQARALAELLWWIVHEGQRYNESLHYARLPEAVVRRAEALLMGLHFRGEPLLAGAGTRQPRLSAGEGAR</sequence>
<evidence type="ECO:0000259" key="5">
    <source>
        <dbReference type="Pfam" id="PF12849"/>
    </source>
</evidence>
<evidence type="ECO:0000256" key="4">
    <source>
        <dbReference type="PIRNR" id="PIRNR002756"/>
    </source>
</evidence>
<protein>
    <recommendedName>
        <fullName evidence="4">Phosphate-binding protein</fullName>
    </recommendedName>
</protein>
<dbReference type="EMBL" id="CP141614">
    <property type="protein sequence ID" value="WRP15509.1"/>
    <property type="molecule type" value="Genomic_DNA"/>
</dbReference>
<dbReference type="NCBIfam" id="TIGR00975">
    <property type="entry name" value="3a0107s03"/>
    <property type="match status" value="1"/>
</dbReference>
<dbReference type="PANTHER" id="PTHR42996">
    <property type="entry name" value="PHOSPHATE-BINDING PROTEIN PSTS"/>
    <property type="match status" value="1"/>
</dbReference>
<keyword evidence="7" id="KW-1185">Reference proteome</keyword>
<evidence type="ECO:0000256" key="2">
    <source>
        <dbReference type="ARBA" id="ARBA00022448"/>
    </source>
</evidence>
<organism evidence="6 7">
    <name type="scientific">Geochorda subterranea</name>
    <dbReference type="NCBI Taxonomy" id="3109564"/>
    <lineage>
        <taxon>Bacteria</taxon>
        <taxon>Bacillati</taxon>
        <taxon>Bacillota</taxon>
        <taxon>Limnochordia</taxon>
        <taxon>Limnochordales</taxon>
        <taxon>Geochordaceae</taxon>
        <taxon>Geochorda</taxon>
    </lineage>
</organism>
<evidence type="ECO:0000313" key="7">
    <source>
        <dbReference type="Proteomes" id="UP001333102"/>
    </source>
</evidence>
<evidence type="ECO:0000256" key="3">
    <source>
        <dbReference type="ARBA" id="ARBA00022592"/>
    </source>
</evidence>
<dbReference type="Proteomes" id="UP001333102">
    <property type="component" value="Chromosome"/>
</dbReference>
<keyword evidence="3 4" id="KW-0592">Phosphate transport</keyword>
<accession>A0ABZ1BS34</accession>
<dbReference type="InterPro" id="IPR005673">
    <property type="entry name" value="ABC_phos-bd_PstS"/>
</dbReference>
<gene>
    <name evidence="6" type="primary">pstS</name>
    <name evidence="6" type="ORF">VLY81_04920</name>
</gene>
<dbReference type="Gene3D" id="3.40.190.10">
    <property type="entry name" value="Periplasmic binding protein-like II"/>
    <property type="match status" value="2"/>
</dbReference>
<name>A0ABZ1BS34_9FIRM</name>
<dbReference type="Pfam" id="PF12849">
    <property type="entry name" value="PBP_like_2"/>
    <property type="match status" value="1"/>
</dbReference>
<dbReference type="CDD" id="cd13565">
    <property type="entry name" value="PBP2_PstS"/>
    <property type="match status" value="1"/>
</dbReference>
<feature type="domain" description="PBP" evidence="5">
    <location>
        <begin position="40"/>
        <end position="305"/>
    </location>
</feature>